<dbReference type="OrthoDB" id="1262402at2"/>
<protein>
    <recommendedName>
        <fullName evidence="3">DUF3168 domain-containing protein</fullName>
    </recommendedName>
</protein>
<evidence type="ECO:0008006" key="3">
    <source>
        <dbReference type="Google" id="ProtNLM"/>
    </source>
</evidence>
<proteinExistence type="predicted"/>
<comment type="caution">
    <text evidence="1">The sequence shown here is derived from an EMBL/GenBank/DDBJ whole genome shotgun (WGS) entry which is preliminary data.</text>
</comment>
<dbReference type="RefSeq" id="WP_104712216.1">
    <property type="nucleotide sequence ID" value="NZ_PTRA01000001.1"/>
</dbReference>
<evidence type="ECO:0000313" key="1">
    <source>
        <dbReference type="EMBL" id="PQA60195.1"/>
    </source>
</evidence>
<evidence type="ECO:0000313" key="2">
    <source>
        <dbReference type="Proteomes" id="UP000239590"/>
    </source>
</evidence>
<reference evidence="2" key="1">
    <citation type="submission" date="2018-02" db="EMBL/GenBank/DDBJ databases">
        <title>Genome sequencing of Solimonas sp. HR-BB.</title>
        <authorList>
            <person name="Lee Y."/>
            <person name="Jeon C.O."/>
        </authorList>
    </citation>
    <scope>NUCLEOTIDE SEQUENCE [LARGE SCALE GENOMIC DNA]</scope>
    <source>
        <strain evidence="2">HR-U</strain>
    </source>
</reference>
<dbReference type="Proteomes" id="UP000239590">
    <property type="component" value="Unassembled WGS sequence"/>
</dbReference>
<keyword evidence="2" id="KW-1185">Reference proteome</keyword>
<accession>A0A2S7IR56</accession>
<dbReference type="AlphaFoldDB" id="A0A2S7IR56"/>
<organism evidence="1 2">
    <name type="scientific">Siphonobacter curvatus</name>
    <dbReference type="NCBI Taxonomy" id="2094562"/>
    <lineage>
        <taxon>Bacteria</taxon>
        <taxon>Pseudomonadati</taxon>
        <taxon>Bacteroidota</taxon>
        <taxon>Cytophagia</taxon>
        <taxon>Cytophagales</taxon>
        <taxon>Cytophagaceae</taxon>
        <taxon>Siphonobacter</taxon>
    </lineage>
</organism>
<dbReference type="EMBL" id="PTRA01000001">
    <property type="protein sequence ID" value="PQA60195.1"/>
    <property type="molecule type" value="Genomic_DNA"/>
</dbReference>
<gene>
    <name evidence="1" type="ORF">C5O19_11410</name>
</gene>
<sequence>MRTTFDQEDILYSILATSAVKAAVSGGLYKQIRPDDSKLEDVVINSLPIDQGSVQRSTANVNVYVPDIQIKINGKNQYQPNTTRLKALTALVVPALQERYSSEKWNFWISNQTTFREPEINQHYLNLRIEFKFHNS</sequence>
<name>A0A2S7IR56_9BACT</name>